<reference evidence="2 3" key="1">
    <citation type="submission" date="2017-05" db="EMBL/GenBank/DDBJ databases">
        <authorList>
            <person name="Varghese N."/>
            <person name="Submissions S."/>
        </authorList>
    </citation>
    <scope>NUCLEOTIDE SEQUENCE [LARGE SCALE GENOMIC DNA]</scope>
    <source>
        <strain evidence="2 3">DSM 29734</strain>
    </source>
</reference>
<dbReference type="PROSITE" id="PS50943">
    <property type="entry name" value="HTH_CROC1"/>
    <property type="match status" value="1"/>
</dbReference>
<name>A0ABY1P1M5_9RHOB</name>
<accession>A0ABY1P1M5</accession>
<evidence type="ECO:0000259" key="1">
    <source>
        <dbReference type="PROSITE" id="PS50943"/>
    </source>
</evidence>
<dbReference type="InterPro" id="IPR010982">
    <property type="entry name" value="Lambda_DNA-bd_dom_sf"/>
</dbReference>
<feature type="domain" description="HTH cro/C1-type" evidence="1">
    <location>
        <begin position="15"/>
        <end position="59"/>
    </location>
</feature>
<keyword evidence="3" id="KW-1185">Reference proteome</keyword>
<dbReference type="InterPro" id="IPR001387">
    <property type="entry name" value="Cro/C1-type_HTH"/>
</dbReference>
<dbReference type="RefSeq" id="WP_283426205.1">
    <property type="nucleotide sequence ID" value="NZ_FXTY01000004.1"/>
</dbReference>
<dbReference type="Pfam" id="PF13560">
    <property type="entry name" value="HTH_31"/>
    <property type="match status" value="1"/>
</dbReference>
<evidence type="ECO:0000313" key="2">
    <source>
        <dbReference type="EMBL" id="SMP22724.1"/>
    </source>
</evidence>
<evidence type="ECO:0000313" key="3">
    <source>
        <dbReference type="Proteomes" id="UP001157961"/>
    </source>
</evidence>
<dbReference type="Gene3D" id="1.10.260.40">
    <property type="entry name" value="lambda repressor-like DNA-binding domains"/>
    <property type="match status" value="1"/>
</dbReference>
<organism evidence="2 3">
    <name type="scientific">Shimia sagamensis</name>
    <dbReference type="NCBI Taxonomy" id="1566352"/>
    <lineage>
        <taxon>Bacteria</taxon>
        <taxon>Pseudomonadati</taxon>
        <taxon>Pseudomonadota</taxon>
        <taxon>Alphaproteobacteria</taxon>
        <taxon>Rhodobacterales</taxon>
        <taxon>Roseobacteraceae</taxon>
    </lineage>
</organism>
<dbReference type="EMBL" id="FXTY01000004">
    <property type="protein sequence ID" value="SMP22724.1"/>
    <property type="molecule type" value="Genomic_DNA"/>
</dbReference>
<dbReference type="SUPFAM" id="SSF47413">
    <property type="entry name" value="lambda repressor-like DNA-binding domains"/>
    <property type="match status" value="1"/>
</dbReference>
<proteinExistence type="predicted"/>
<protein>
    <submittedName>
        <fullName evidence="2">Transcriptional regulator, XRE family</fullName>
    </submittedName>
</protein>
<dbReference type="Proteomes" id="UP001157961">
    <property type="component" value="Unassembled WGS sequence"/>
</dbReference>
<dbReference type="CDD" id="cd00093">
    <property type="entry name" value="HTH_XRE"/>
    <property type="match status" value="1"/>
</dbReference>
<sequence>MFGRNLRALCAPYRSVSDLCRQLGINRTQFNRYLSGESFPRPDVLHLICRFFDVDARILLEPLESLDTRPGVLNHPFLANNVGSGMQTLTEDAFPSGFYRFSRKSFVENDLVIVGLVYIFRDGPYTFLRGYEPRQAMSTHGLPTNGPLREFRGYVSAQEDGVSINVAHRYNMAASFNYLGRVAAFNNGFWAGYAARPTRETLRGRVVARMVYEHLDAPLRDILNIARQTGYVAPEDLPEFHLRQLMLDTPLT</sequence>
<comment type="caution">
    <text evidence="2">The sequence shown here is derived from an EMBL/GenBank/DDBJ whole genome shotgun (WGS) entry which is preliminary data.</text>
</comment>
<dbReference type="SMART" id="SM00530">
    <property type="entry name" value="HTH_XRE"/>
    <property type="match status" value="1"/>
</dbReference>
<gene>
    <name evidence="2" type="ORF">SAMN06265373_104252</name>
</gene>